<gene>
    <name evidence="2" type="ORF">G3I74_09330</name>
</gene>
<dbReference type="Pfam" id="PF03091">
    <property type="entry name" value="CutA1"/>
    <property type="match status" value="1"/>
</dbReference>
<dbReference type="PANTHER" id="PTHR23419">
    <property type="entry name" value="DIVALENT CATION TOLERANCE CUTA-RELATED"/>
    <property type="match status" value="1"/>
</dbReference>
<dbReference type="AlphaFoldDB" id="A0A845V144"/>
<comment type="caution">
    <text evidence="2">The sequence shown here is derived from an EMBL/GenBank/DDBJ whole genome shotgun (WGS) entry which is preliminary data.</text>
</comment>
<name>A0A845V144_9GAMM</name>
<dbReference type="GO" id="GO:0005507">
    <property type="term" value="F:copper ion binding"/>
    <property type="evidence" value="ECO:0007669"/>
    <property type="project" value="TreeGrafter"/>
</dbReference>
<sequence length="109" mass="11912">MSSCRLLLAVTTCADASAAERLAAALVEARLAACVSISAPVRSVYPWQGRIEVEQEVVLTIKTAPARIEALKRFIAEHHDYDVPELLISPVTDGAEAYLQWAENWMTNG</sequence>
<dbReference type="EMBL" id="JAAGSC010000041">
    <property type="protein sequence ID" value="NDY95930.1"/>
    <property type="molecule type" value="Genomic_DNA"/>
</dbReference>
<dbReference type="PANTHER" id="PTHR23419:SF8">
    <property type="entry name" value="FI09726P"/>
    <property type="match status" value="1"/>
</dbReference>
<dbReference type="InterPro" id="IPR004323">
    <property type="entry name" value="Ion_tolerance_CutA"/>
</dbReference>
<dbReference type="InterPro" id="IPR015867">
    <property type="entry name" value="N-reg_PII/ATP_PRibTrfase_C"/>
</dbReference>
<accession>A0A845V144</accession>
<keyword evidence="3" id="KW-1185">Reference proteome</keyword>
<organism evidence="2 3">
    <name type="scientific">Wenzhouxiangella limi</name>
    <dbReference type="NCBI Taxonomy" id="2707351"/>
    <lineage>
        <taxon>Bacteria</taxon>
        <taxon>Pseudomonadati</taxon>
        <taxon>Pseudomonadota</taxon>
        <taxon>Gammaproteobacteria</taxon>
        <taxon>Chromatiales</taxon>
        <taxon>Wenzhouxiangellaceae</taxon>
        <taxon>Wenzhouxiangella</taxon>
    </lineage>
</organism>
<dbReference type="GO" id="GO:0010038">
    <property type="term" value="P:response to metal ion"/>
    <property type="evidence" value="ECO:0007669"/>
    <property type="project" value="InterPro"/>
</dbReference>
<dbReference type="SUPFAM" id="SSF54913">
    <property type="entry name" value="GlnB-like"/>
    <property type="match status" value="1"/>
</dbReference>
<dbReference type="Gene3D" id="3.30.70.120">
    <property type="match status" value="1"/>
</dbReference>
<evidence type="ECO:0000313" key="3">
    <source>
        <dbReference type="Proteomes" id="UP000484885"/>
    </source>
</evidence>
<evidence type="ECO:0000256" key="1">
    <source>
        <dbReference type="ARBA" id="ARBA00010169"/>
    </source>
</evidence>
<evidence type="ECO:0000313" key="2">
    <source>
        <dbReference type="EMBL" id="NDY95930.1"/>
    </source>
</evidence>
<protein>
    <submittedName>
        <fullName evidence="2">Divalent-cation tolerance protein CutA</fullName>
    </submittedName>
</protein>
<dbReference type="InterPro" id="IPR011322">
    <property type="entry name" value="N-reg_PII-like_a/b"/>
</dbReference>
<reference evidence="2 3" key="1">
    <citation type="submission" date="2020-02" db="EMBL/GenBank/DDBJ databases">
        <authorList>
            <person name="Zhang X.-Y."/>
        </authorList>
    </citation>
    <scope>NUCLEOTIDE SEQUENCE [LARGE SCALE GENOMIC DNA]</scope>
    <source>
        <strain evidence="2 3">C33</strain>
    </source>
</reference>
<dbReference type="Proteomes" id="UP000484885">
    <property type="component" value="Unassembled WGS sequence"/>
</dbReference>
<comment type="similarity">
    <text evidence="1">Belongs to the CutA family.</text>
</comment>
<proteinExistence type="inferred from homology"/>